<evidence type="ECO:0000313" key="1">
    <source>
        <dbReference type="EMBL" id="MFC7358626.1"/>
    </source>
</evidence>
<sequence length="1337" mass="145341">SPEIEDPIMDYVECDNDGDGSEVFDLTSKDLEILDGLVGVTLTYHTTEADADVGAAPIMNASMYPSAGEVIWVRAQNYENGDPMGTPLCASVGSFNLVLGAVLNFTAVDTFEQCDNDGDGSEDFDLSDQNAAITNGDANLNVSYYATQGDAMTETMPLSIPYPSTGEQIWVRVESNDQGCFVTFAMDLVVVAGPAIGMPDALVFCDDNNDGFGAFMLEDATQQVLNGNPAGNLMVSYFRTMDDAMNDASPINTMTPFNNDMVGMQTVFVRLSDSASGCYSLTTLDLIVRDSPAITPPGVLTRCDDDSDGIAIFDLTEAEATLFTGLDPSLYTVTYYDNAALTNAINTPTSYPNASNPQTIFIVVSTNDPGMPNNTCERETTLELQVLPRPVLVDPTPLEECDDDVITGVNDELEFFDLTSKIDEIRGGNPAINITFFETLAGAQDGSMPINPADNYQNTSNPQTIYIRAEDTNTGCVVDDGMVTLDLIVNPIPIVNTPDVLTACDDDTDGFVSTFMLEDNNAQITTDPDVTFSYYESLADAQNGRFPVTSPYENIVAFNQPIFVRVTYTNAPNDTGCFSVVQMDLEVLPTPQIAPLSDLEVCDDDDMAIFNLNDQDAAIYNGQSSDFILTYHTSQIDADTGANDITNTGAFPNATNPQTIYVRFESDQNGCFNTSQFDLIVNLGPVVNDPPQLMMCDDVGQQNDGFTSFDLTERNDDITGGVPGVSVEYYLTMQAAQDGIDRIDPETDFINTQNPQIVFARVIAANGCVDFTTLELRVTANPEPVTPMPLEQCDDNDPGDGIEVFNLASTRATILNGANWVVTYHASYQDAFDGTPEVPDELAYPNVVPGMDVAYARATNMTTGCFEIVEIQLIVNPLPDDTAIIEDYIICEVPFDDRATFNLTSRIPEILGPDQDPADYTVTFYLNDTDAINGSPIIGNASTYQNISNPQTIFTGIENNTTGCYSAGVQSFVIEVRAGAEATMPQEPFIICDNEGANDGIGSFDLNDATDPEVADLRAEILGGQPEPDFVITFHETQLGAEEGTGAISFPYNNLINPQRIYIRVTNSLTDCFATTQMLLQVDVLPVVTLDEQYRICVDEDDMVVPEEEGQPSPPTIDTGLDPAEYTFEWEIDGTLQVDETGPSIVPLVGGEYTVTVTDLATGCINMASTTVIVSSAPRTFSATLINGAFANNHIIEVEATGLGTYIFQLDDGQFQSSGTFEDVRPGTHIITIKDANGCGSEELVVNVIDYPEFMTPNQDGYHDTWNIIGIAESDPTAKIYIFDRYGKLLKQLSPQSAGWDGTYNGNPLPSSDYWFRVEYMEDETPKEFKGHFTLKR</sequence>
<proteinExistence type="predicted"/>
<dbReference type="RefSeq" id="WP_380218615.1">
    <property type="nucleotide sequence ID" value="NZ_JBHTBN010000011.1"/>
</dbReference>
<gene>
    <name evidence="1" type="ORF">ACFQO1_13095</name>
</gene>
<accession>A0ABW2N134</accession>
<feature type="non-terminal residue" evidence="1">
    <location>
        <position position="1"/>
    </location>
</feature>
<dbReference type="InterPro" id="IPR026341">
    <property type="entry name" value="T9SS_type_B"/>
</dbReference>
<protein>
    <submittedName>
        <fullName evidence="1">T9SS type B sorting domain-containing protein</fullName>
    </submittedName>
</protein>
<dbReference type="EMBL" id="JBHTBN010000011">
    <property type="protein sequence ID" value="MFC7358626.1"/>
    <property type="molecule type" value="Genomic_DNA"/>
</dbReference>
<dbReference type="NCBIfam" id="TIGR04131">
    <property type="entry name" value="Bac_Flav_CTERM"/>
    <property type="match status" value="1"/>
</dbReference>
<dbReference type="Proteomes" id="UP001596415">
    <property type="component" value="Unassembled WGS sequence"/>
</dbReference>
<keyword evidence="2" id="KW-1185">Reference proteome</keyword>
<reference evidence="2" key="1">
    <citation type="journal article" date="2019" name="Int. J. Syst. Evol. Microbiol.">
        <title>The Global Catalogue of Microorganisms (GCM) 10K type strain sequencing project: providing services to taxonomists for standard genome sequencing and annotation.</title>
        <authorList>
            <consortium name="The Broad Institute Genomics Platform"/>
            <consortium name="The Broad Institute Genome Sequencing Center for Infectious Disease"/>
            <person name="Wu L."/>
            <person name="Ma J."/>
        </authorList>
    </citation>
    <scope>NUCLEOTIDE SEQUENCE [LARGE SCALE GENOMIC DNA]</scope>
    <source>
        <strain evidence="2">CGMCC 1.16306</strain>
    </source>
</reference>
<evidence type="ECO:0000313" key="2">
    <source>
        <dbReference type="Proteomes" id="UP001596415"/>
    </source>
</evidence>
<name>A0ABW2N134_9FLAO</name>
<organism evidence="1 2">
    <name type="scientific">Jejudonia soesokkakensis</name>
    <dbReference type="NCBI Taxonomy" id="1323432"/>
    <lineage>
        <taxon>Bacteria</taxon>
        <taxon>Pseudomonadati</taxon>
        <taxon>Bacteroidota</taxon>
        <taxon>Flavobacteriia</taxon>
        <taxon>Flavobacteriales</taxon>
        <taxon>Flavobacteriaceae</taxon>
        <taxon>Jejudonia</taxon>
    </lineage>
</organism>
<comment type="caution">
    <text evidence="1">The sequence shown here is derived from an EMBL/GenBank/DDBJ whole genome shotgun (WGS) entry which is preliminary data.</text>
</comment>
<dbReference type="Pfam" id="PF13585">
    <property type="entry name" value="CHU_C"/>
    <property type="match status" value="1"/>
</dbReference>
<feature type="non-terminal residue" evidence="1">
    <location>
        <position position="1337"/>
    </location>
</feature>